<proteinExistence type="predicted"/>
<dbReference type="AlphaFoldDB" id="A0A4Y2LFB3"/>
<accession>A0A4Y2LFB3</accession>
<evidence type="ECO:0000313" key="2">
    <source>
        <dbReference type="Proteomes" id="UP000499080"/>
    </source>
</evidence>
<reference evidence="1 2" key="1">
    <citation type="journal article" date="2019" name="Sci. Rep.">
        <title>Orb-weaving spider Araneus ventricosus genome elucidates the spidroin gene catalogue.</title>
        <authorList>
            <person name="Kono N."/>
            <person name="Nakamura H."/>
            <person name="Ohtoshi R."/>
            <person name="Moran D.A.P."/>
            <person name="Shinohara A."/>
            <person name="Yoshida Y."/>
            <person name="Fujiwara M."/>
            <person name="Mori M."/>
            <person name="Tomita M."/>
            <person name="Arakawa K."/>
        </authorList>
    </citation>
    <scope>NUCLEOTIDE SEQUENCE [LARGE SCALE GENOMIC DNA]</scope>
</reference>
<protein>
    <submittedName>
        <fullName evidence="1">Uncharacterized protein</fullName>
    </submittedName>
</protein>
<keyword evidence="2" id="KW-1185">Reference proteome</keyword>
<dbReference type="Proteomes" id="UP000499080">
    <property type="component" value="Unassembled WGS sequence"/>
</dbReference>
<gene>
    <name evidence="1" type="ORF">AVEN_28667_1</name>
</gene>
<sequence>MVQHLYQPLADRTYYSVEYRLVCRGAYSVGTSPPISRYIEDHILLVEYRPYAEEPTQLVYITSNKSVHRGPHSTGTSSIINPYDRETLSLVQASVSASIEKGPILAVQHLYQPCNEISIIRVEYRSVCRGLSQLDITSNKSRYIEDHTFYWYIIIYNQPIRRETFHWYSICISPYEKGPILLVQHCISPCKDEHIIRVESICPCASAESLLVGTSPPISRGT</sequence>
<dbReference type="EMBL" id="BGPR01005640">
    <property type="protein sequence ID" value="GBN12037.1"/>
    <property type="molecule type" value="Genomic_DNA"/>
</dbReference>
<name>A0A4Y2LFB3_ARAVE</name>
<organism evidence="1 2">
    <name type="scientific">Araneus ventricosus</name>
    <name type="common">Orbweaver spider</name>
    <name type="synonym">Epeira ventricosa</name>
    <dbReference type="NCBI Taxonomy" id="182803"/>
    <lineage>
        <taxon>Eukaryota</taxon>
        <taxon>Metazoa</taxon>
        <taxon>Ecdysozoa</taxon>
        <taxon>Arthropoda</taxon>
        <taxon>Chelicerata</taxon>
        <taxon>Arachnida</taxon>
        <taxon>Araneae</taxon>
        <taxon>Araneomorphae</taxon>
        <taxon>Entelegynae</taxon>
        <taxon>Araneoidea</taxon>
        <taxon>Araneidae</taxon>
        <taxon>Araneus</taxon>
    </lineage>
</organism>
<comment type="caution">
    <text evidence="1">The sequence shown here is derived from an EMBL/GenBank/DDBJ whole genome shotgun (WGS) entry which is preliminary data.</text>
</comment>
<evidence type="ECO:0000313" key="1">
    <source>
        <dbReference type="EMBL" id="GBN12037.1"/>
    </source>
</evidence>